<feature type="transmembrane region" description="Helical" evidence="8">
    <location>
        <begin position="97"/>
        <end position="118"/>
    </location>
</feature>
<keyword evidence="7 8" id="KW-0472">Membrane</keyword>
<dbReference type="Pfam" id="PF12832">
    <property type="entry name" value="MFS_1_like"/>
    <property type="match status" value="1"/>
</dbReference>
<dbReference type="AlphaFoldDB" id="A0A7H0H333"/>
<evidence type="ECO:0000256" key="7">
    <source>
        <dbReference type="ARBA" id="ARBA00023136"/>
    </source>
</evidence>
<dbReference type="EMBL" id="CP060789">
    <property type="protein sequence ID" value="QNP54949.1"/>
    <property type="molecule type" value="Genomic_DNA"/>
</dbReference>
<feature type="transmembrane region" description="Helical" evidence="8">
    <location>
        <begin position="157"/>
        <end position="179"/>
    </location>
</feature>
<evidence type="ECO:0000259" key="9">
    <source>
        <dbReference type="PROSITE" id="PS50850"/>
    </source>
</evidence>
<organism evidence="10 11">
    <name type="scientific">Tessaracoccus defluvii</name>
    <dbReference type="NCBI Taxonomy" id="1285901"/>
    <lineage>
        <taxon>Bacteria</taxon>
        <taxon>Bacillati</taxon>
        <taxon>Actinomycetota</taxon>
        <taxon>Actinomycetes</taxon>
        <taxon>Propionibacteriales</taxon>
        <taxon>Propionibacteriaceae</taxon>
        <taxon>Tessaracoccus</taxon>
    </lineage>
</organism>
<dbReference type="PANTHER" id="PTHR23522">
    <property type="entry name" value="BLL5896 PROTEIN"/>
    <property type="match status" value="1"/>
</dbReference>
<keyword evidence="11" id="KW-1185">Reference proteome</keyword>
<dbReference type="GO" id="GO:0030395">
    <property type="term" value="F:lactose binding"/>
    <property type="evidence" value="ECO:0007669"/>
    <property type="project" value="TreeGrafter"/>
</dbReference>
<proteinExistence type="predicted"/>
<evidence type="ECO:0000256" key="5">
    <source>
        <dbReference type="ARBA" id="ARBA00022692"/>
    </source>
</evidence>
<evidence type="ECO:0000256" key="2">
    <source>
        <dbReference type="ARBA" id="ARBA00022448"/>
    </source>
</evidence>
<feature type="transmembrane region" description="Helical" evidence="8">
    <location>
        <begin position="36"/>
        <end position="57"/>
    </location>
</feature>
<dbReference type="GO" id="GO:0015528">
    <property type="term" value="F:lactose:proton symporter activity"/>
    <property type="evidence" value="ECO:0007669"/>
    <property type="project" value="TreeGrafter"/>
</dbReference>
<dbReference type="Gene3D" id="1.20.1250.20">
    <property type="entry name" value="MFS general substrate transporter like domains"/>
    <property type="match status" value="2"/>
</dbReference>
<evidence type="ECO:0000313" key="11">
    <source>
        <dbReference type="Proteomes" id="UP000516117"/>
    </source>
</evidence>
<feature type="transmembrane region" description="Helical" evidence="8">
    <location>
        <begin position="333"/>
        <end position="356"/>
    </location>
</feature>
<keyword evidence="6 8" id="KW-1133">Transmembrane helix</keyword>
<dbReference type="PANTHER" id="PTHR23522:SF10">
    <property type="entry name" value="3-PHENYLPROPIONIC ACID TRANSPORTER-RELATED"/>
    <property type="match status" value="1"/>
</dbReference>
<dbReference type="SUPFAM" id="SSF103473">
    <property type="entry name" value="MFS general substrate transporter"/>
    <property type="match status" value="2"/>
</dbReference>
<evidence type="ECO:0000256" key="8">
    <source>
        <dbReference type="SAM" id="Phobius"/>
    </source>
</evidence>
<dbReference type="InterPro" id="IPR020846">
    <property type="entry name" value="MFS_dom"/>
</dbReference>
<dbReference type="Proteomes" id="UP000516117">
    <property type="component" value="Chromosome"/>
</dbReference>
<reference evidence="10 11" key="1">
    <citation type="submission" date="2020-08" db="EMBL/GenBank/DDBJ databases">
        <title>Genome sequence of Tessaracoccus defluvii JCM 17540T.</title>
        <authorList>
            <person name="Hyun D.-W."/>
            <person name="Bae J.-W."/>
        </authorList>
    </citation>
    <scope>NUCLEOTIDE SEQUENCE [LARGE SCALE GENOMIC DNA]</scope>
    <source>
        <strain evidence="10 11">JCM 17540</strain>
    </source>
</reference>
<feature type="transmembrane region" description="Helical" evidence="8">
    <location>
        <begin position="233"/>
        <end position="254"/>
    </location>
</feature>
<evidence type="ECO:0000256" key="3">
    <source>
        <dbReference type="ARBA" id="ARBA00022475"/>
    </source>
</evidence>
<dbReference type="PROSITE" id="PS50850">
    <property type="entry name" value="MFS"/>
    <property type="match status" value="1"/>
</dbReference>
<dbReference type="GO" id="GO:0005886">
    <property type="term" value="C:plasma membrane"/>
    <property type="evidence" value="ECO:0007669"/>
    <property type="project" value="UniProtKB-SubCell"/>
</dbReference>
<keyword evidence="3" id="KW-1003">Cell membrane</keyword>
<feature type="domain" description="Major facilitator superfamily (MFS) profile" evidence="9">
    <location>
        <begin position="161"/>
        <end position="386"/>
    </location>
</feature>
<dbReference type="InterPro" id="IPR024989">
    <property type="entry name" value="MFS_assoc_dom"/>
</dbReference>
<protein>
    <submittedName>
        <fullName evidence="10">MFS transporter</fullName>
    </submittedName>
</protein>
<keyword evidence="2" id="KW-0813">Transport</keyword>
<keyword evidence="5 8" id="KW-0812">Transmembrane</keyword>
<feature type="transmembrane region" description="Helical" evidence="8">
    <location>
        <begin position="210"/>
        <end position="227"/>
    </location>
</feature>
<feature type="transmembrane region" description="Helical" evidence="8">
    <location>
        <begin position="130"/>
        <end position="151"/>
    </location>
</feature>
<dbReference type="InterPro" id="IPR036259">
    <property type="entry name" value="MFS_trans_sf"/>
</dbReference>
<gene>
    <name evidence="10" type="ORF">H9L22_11730</name>
</gene>
<evidence type="ECO:0000313" key="10">
    <source>
        <dbReference type="EMBL" id="QNP54949.1"/>
    </source>
</evidence>
<dbReference type="RefSeq" id="WP_187720085.1">
    <property type="nucleotide sequence ID" value="NZ_BAABBL010000004.1"/>
</dbReference>
<evidence type="ECO:0000256" key="6">
    <source>
        <dbReference type="ARBA" id="ARBA00022989"/>
    </source>
</evidence>
<name>A0A7H0H333_9ACTN</name>
<sequence length="386" mass="39426">MLTARYALLQSSYWGTFCLVISFASVYMLAGGISNAEIGIVLAVAGLLSAVAQPVLAGAAERSRRPLRVWIVVLGLVLAAAAVLLLVPGGSRLVTSLVYGFLIAAVQVVQPLVNAVGMDALNVGRRLNFGLARAAASLAFALIAAVAGRVVEATSETAIPLIMLGVLAVFIASAGTFVVRSDGGSHDGDHHAAASGAVVAARTSGDRARFVLLLAGLTLAMASHNLLNGFMFQLVSFHGAAASAMGVAIMIAALTELPTMGLWNRIVARWTPGLLLVVSGVAFAVKALATYLAPNLLGIYLAQALQFAAFGLLVPASVYYINRLFPPSERVKGQAYMTMTATAGSVVGSLAGGLVLQSAGVPSLLLLGVGFATVGAALTWAGANRA</sequence>
<comment type="subcellular location">
    <subcellularLocation>
        <location evidence="1">Cell inner membrane</location>
        <topology evidence="1">Multi-pass membrane protein</topology>
    </subcellularLocation>
</comment>
<feature type="transmembrane region" description="Helical" evidence="8">
    <location>
        <begin position="299"/>
        <end position="321"/>
    </location>
</feature>
<feature type="transmembrane region" description="Helical" evidence="8">
    <location>
        <begin position="362"/>
        <end position="383"/>
    </location>
</feature>
<keyword evidence="4" id="KW-0997">Cell inner membrane</keyword>
<feature type="transmembrane region" description="Helical" evidence="8">
    <location>
        <begin position="12"/>
        <end position="30"/>
    </location>
</feature>
<evidence type="ECO:0000256" key="1">
    <source>
        <dbReference type="ARBA" id="ARBA00004429"/>
    </source>
</evidence>
<feature type="transmembrane region" description="Helical" evidence="8">
    <location>
        <begin position="274"/>
        <end position="293"/>
    </location>
</feature>
<dbReference type="KEGG" id="tdf:H9L22_11730"/>
<accession>A0A7H0H333</accession>
<evidence type="ECO:0000256" key="4">
    <source>
        <dbReference type="ARBA" id="ARBA00022519"/>
    </source>
</evidence>
<feature type="transmembrane region" description="Helical" evidence="8">
    <location>
        <begin position="69"/>
        <end position="91"/>
    </location>
</feature>